<feature type="region of interest" description="Disordered" evidence="3">
    <location>
        <begin position="173"/>
        <end position="291"/>
    </location>
</feature>
<dbReference type="GO" id="GO:0070197">
    <property type="term" value="P:meiotic attachment of telomere to nuclear envelope"/>
    <property type="evidence" value="ECO:0007669"/>
    <property type="project" value="InterPro"/>
</dbReference>
<gene>
    <name evidence="5" type="ORF">K452DRAFT_296758</name>
</gene>
<dbReference type="GO" id="GO:0044820">
    <property type="term" value="P:mitotic telomere tethering at nuclear periphery"/>
    <property type="evidence" value="ECO:0007669"/>
    <property type="project" value="TreeGrafter"/>
</dbReference>
<feature type="region of interest" description="Disordered" evidence="3">
    <location>
        <begin position="344"/>
        <end position="364"/>
    </location>
</feature>
<dbReference type="EMBL" id="ML995481">
    <property type="protein sequence ID" value="KAF2143775.1"/>
    <property type="molecule type" value="Genomic_DNA"/>
</dbReference>
<feature type="domain" description="HTH APSES-type" evidence="4">
    <location>
        <begin position="66"/>
        <end position="176"/>
    </location>
</feature>
<feature type="compositionally biased region" description="Basic residues" evidence="3">
    <location>
        <begin position="227"/>
        <end position="239"/>
    </location>
</feature>
<sequence>MVHKRTLPEARNPLLLPEHTPQLDILAERRRLGQTNLHLKTGQVGTTNAAKPENLGLFDYAHLRAPLPKDLQGSGVFSLQKNGAYPESYFLMRRSSDGYISATGMFKAAYPWATLAQEEAERNHHKTLPTAGDEEVAGNVWISPEDALSLAEEYGMKAWVVALLDPAPIEKGAKDKGSAANDIATPPRFVVPDKGSLFPPATGSMRTRSRELRSASPSKTAAPRKMASPRKPRTTRKTAKAADAEAATPAGSTSKLAKEVEDGTPAPTDATESVNGDAAAEKGLTPVPEKVQVEVDESVRTDGDVETTTTTVKVDVPAEHPELAIPEDPQEMIARAREMVEAANKAEGRGDDAKAATKRKADDVEMDDAEGAGLEMQQPAKKTKVLQEELKKEKVRTRAFMGLSATLAIGAMIPFFQSLL</sequence>
<dbReference type="InterPro" id="IPR037548">
    <property type="entry name" value="Bqt4"/>
</dbReference>
<organism evidence="5 6">
    <name type="scientific">Aplosporella prunicola CBS 121167</name>
    <dbReference type="NCBI Taxonomy" id="1176127"/>
    <lineage>
        <taxon>Eukaryota</taxon>
        <taxon>Fungi</taxon>
        <taxon>Dikarya</taxon>
        <taxon>Ascomycota</taxon>
        <taxon>Pezizomycotina</taxon>
        <taxon>Dothideomycetes</taxon>
        <taxon>Dothideomycetes incertae sedis</taxon>
        <taxon>Botryosphaeriales</taxon>
        <taxon>Aplosporellaceae</taxon>
        <taxon>Aplosporella</taxon>
    </lineage>
</organism>
<dbReference type="PANTHER" id="PTHR38044:SF1">
    <property type="entry name" value="BOUQUET FORMATION PROTEIN 4"/>
    <property type="match status" value="1"/>
</dbReference>
<dbReference type="InterPro" id="IPR036887">
    <property type="entry name" value="HTH_APSES_sf"/>
</dbReference>
<name>A0A6A6BKD2_9PEZI</name>
<dbReference type="GO" id="GO:0030435">
    <property type="term" value="P:sporulation resulting in formation of a cellular spore"/>
    <property type="evidence" value="ECO:0007669"/>
    <property type="project" value="UniProtKB-KW"/>
</dbReference>
<dbReference type="AlphaFoldDB" id="A0A6A6BKD2"/>
<evidence type="ECO:0000256" key="2">
    <source>
        <dbReference type="ARBA" id="ARBA00023321"/>
    </source>
</evidence>
<dbReference type="Gene3D" id="3.10.260.10">
    <property type="entry name" value="Transcription regulator HTH, APSES-type DNA-binding domain"/>
    <property type="match status" value="1"/>
</dbReference>
<dbReference type="InterPro" id="IPR003163">
    <property type="entry name" value="Tscrpt_reg_HTH_APSES-type"/>
</dbReference>
<dbReference type="FunFam" id="3.10.260.10:FF:000002">
    <property type="entry name" value="APSES transcription factor, putative"/>
    <property type="match status" value="1"/>
</dbReference>
<dbReference type="RefSeq" id="XP_033399487.1">
    <property type="nucleotide sequence ID" value="XM_033541947.1"/>
</dbReference>
<keyword evidence="1" id="KW-0749">Sporulation</keyword>
<dbReference type="SUPFAM" id="SSF54616">
    <property type="entry name" value="DNA-binding domain of Mlu1-box binding protein MBP1"/>
    <property type="match status" value="1"/>
</dbReference>
<reference evidence="5" key="1">
    <citation type="journal article" date="2020" name="Stud. Mycol.">
        <title>101 Dothideomycetes genomes: a test case for predicting lifestyles and emergence of pathogens.</title>
        <authorList>
            <person name="Haridas S."/>
            <person name="Albert R."/>
            <person name="Binder M."/>
            <person name="Bloem J."/>
            <person name="Labutti K."/>
            <person name="Salamov A."/>
            <person name="Andreopoulos B."/>
            <person name="Baker S."/>
            <person name="Barry K."/>
            <person name="Bills G."/>
            <person name="Bluhm B."/>
            <person name="Cannon C."/>
            <person name="Castanera R."/>
            <person name="Culley D."/>
            <person name="Daum C."/>
            <person name="Ezra D."/>
            <person name="Gonzalez J."/>
            <person name="Henrissat B."/>
            <person name="Kuo A."/>
            <person name="Liang C."/>
            <person name="Lipzen A."/>
            <person name="Lutzoni F."/>
            <person name="Magnuson J."/>
            <person name="Mondo S."/>
            <person name="Nolan M."/>
            <person name="Ohm R."/>
            <person name="Pangilinan J."/>
            <person name="Park H.-J."/>
            <person name="Ramirez L."/>
            <person name="Alfaro M."/>
            <person name="Sun H."/>
            <person name="Tritt A."/>
            <person name="Yoshinaga Y."/>
            <person name="Zwiers L.-H."/>
            <person name="Turgeon B."/>
            <person name="Goodwin S."/>
            <person name="Spatafora J."/>
            <person name="Crous P."/>
            <person name="Grigoriev I."/>
        </authorList>
    </citation>
    <scope>NUCLEOTIDE SEQUENCE</scope>
    <source>
        <strain evidence="5">CBS 121167</strain>
    </source>
</reference>
<evidence type="ECO:0000313" key="6">
    <source>
        <dbReference type="Proteomes" id="UP000799438"/>
    </source>
</evidence>
<dbReference type="InterPro" id="IPR018004">
    <property type="entry name" value="KilA/APSES_HTH"/>
</dbReference>
<protein>
    <recommendedName>
        <fullName evidence="4">HTH APSES-type domain-containing protein</fullName>
    </recommendedName>
</protein>
<evidence type="ECO:0000256" key="3">
    <source>
        <dbReference type="SAM" id="MobiDB-lite"/>
    </source>
</evidence>
<evidence type="ECO:0000256" key="1">
    <source>
        <dbReference type="ARBA" id="ARBA00022969"/>
    </source>
</evidence>
<evidence type="ECO:0000313" key="5">
    <source>
        <dbReference type="EMBL" id="KAF2143775.1"/>
    </source>
</evidence>
<feature type="compositionally biased region" description="Basic and acidic residues" evidence="3">
    <location>
        <begin position="344"/>
        <end position="363"/>
    </location>
</feature>
<dbReference type="PANTHER" id="PTHR38044">
    <property type="entry name" value="BOUQUET FORMATION PROTEIN 4"/>
    <property type="match status" value="1"/>
</dbReference>
<dbReference type="PROSITE" id="PS51299">
    <property type="entry name" value="HTH_APSES"/>
    <property type="match status" value="1"/>
</dbReference>
<evidence type="ECO:0000259" key="4">
    <source>
        <dbReference type="PROSITE" id="PS51299"/>
    </source>
</evidence>
<keyword evidence="2" id="KW-0183">Conidiation</keyword>
<proteinExistence type="predicted"/>
<dbReference type="GO" id="GO:0048315">
    <property type="term" value="P:conidium formation"/>
    <property type="evidence" value="ECO:0007669"/>
    <property type="project" value="UniProtKB-KW"/>
</dbReference>
<dbReference type="OrthoDB" id="5346159at2759"/>
<accession>A0A6A6BKD2</accession>
<dbReference type="Proteomes" id="UP000799438">
    <property type="component" value="Unassembled WGS sequence"/>
</dbReference>
<dbReference type="GO" id="GO:0003677">
    <property type="term" value="F:DNA binding"/>
    <property type="evidence" value="ECO:0007669"/>
    <property type="project" value="InterPro"/>
</dbReference>
<dbReference type="GO" id="GO:1990862">
    <property type="term" value="C:nuclear membrane complex Bqt3-Bqt4"/>
    <property type="evidence" value="ECO:0007669"/>
    <property type="project" value="InterPro"/>
</dbReference>
<dbReference type="GeneID" id="54299444"/>
<keyword evidence="6" id="KW-1185">Reference proteome</keyword>
<dbReference type="SMART" id="SM01252">
    <property type="entry name" value="KilA-N"/>
    <property type="match status" value="1"/>
</dbReference>